<protein>
    <submittedName>
        <fullName evidence="2">Uncharacterized protein LOC112552744</fullName>
    </submittedName>
</protein>
<dbReference type="AlphaFoldDB" id="A0A8N1S6H6"/>
<evidence type="ECO:0000313" key="2">
    <source>
        <dbReference type="RefSeq" id="XP_025074410.1"/>
    </source>
</evidence>
<evidence type="ECO:0000313" key="1">
    <source>
        <dbReference type="Proteomes" id="UP000504615"/>
    </source>
</evidence>
<dbReference type="GeneID" id="112552744"/>
<sequence length="121" mass="14127">MSGGSRLSSKIYPPREIPRARFSKKSFVEEGDLSTLLRTRTIAMYCQISLRKKDYDYERSATYSSAIAIFATGYVRSRRFLDRYALYNYDMTYCRIKHPYLVPNIASAISHQAKNMEETDR</sequence>
<name>A0A8N1S6H6_9HYME</name>
<dbReference type="Proteomes" id="UP000504615">
    <property type="component" value="Unplaced"/>
</dbReference>
<proteinExistence type="predicted"/>
<accession>A0A8N1S6H6</accession>
<dbReference type="RefSeq" id="XP_025074410.1">
    <property type="nucleotide sequence ID" value="XM_025218625.1"/>
</dbReference>
<keyword evidence="1" id="KW-1185">Reference proteome</keyword>
<gene>
    <name evidence="2" type="primary">LOC112552744</name>
</gene>
<organism evidence="1 2">
    <name type="scientific">Pogonomyrmex barbatus</name>
    <name type="common">red harvester ant</name>
    <dbReference type="NCBI Taxonomy" id="144034"/>
    <lineage>
        <taxon>Eukaryota</taxon>
        <taxon>Metazoa</taxon>
        <taxon>Ecdysozoa</taxon>
        <taxon>Arthropoda</taxon>
        <taxon>Hexapoda</taxon>
        <taxon>Insecta</taxon>
        <taxon>Pterygota</taxon>
        <taxon>Neoptera</taxon>
        <taxon>Endopterygota</taxon>
        <taxon>Hymenoptera</taxon>
        <taxon>Apocrita</taxon>
        <taxon>Aculeata</taxon>
        <taxon>Formicoidea</taxon>
        <taxon>Formicidae</taxon>
        <taxon>Myrmicinae</taxon>
        <taxon>Pogonomyrmex</taxon>
    </lineage>
</organism>
<reference evidence="2" key="1">
    <citation type="submission" date="2025-08" db="UniProtKB">
        <authorList>
            <consortium name="RefSeq"/>
        </authorList>
    </citation>
    <scope>IDENTIFICATION</scope>
</reference>